<dbReference type="OrthoDB" id="9769893at2"/>
<comment type="caution">
    <text evidence="2">The sequence shown here is derived from an EMBL/GenBank/DDBJ whole genome shotgun (WGS) entry which is preliminary data.</text>
</comment>
<evidence type="ECO:0000313" key="3">
    <source>
        <dbReference type="Proteomes" id="UP000294902"/>
    </source>
</evidence>
<feature type="domain" description="PEGA" evidence="1">
    <location>
        <begin position="351"/>
        <end position="396"/>
    </location>
</feature>
<dbReference type="PANTHER" id="PTHR36194">
    <property type="entry name" value="S-LAYER-LIKE PROTEIN"/>
    <property type="match status" value="1"/>
</dbReference>
<accession>A0A4R3MIE1</accession>
<dbReference type="Proteomes" id="UP000294902">
    <property type="component" value="Unassembled WGS sequence"/>
</dbReference>
<dbReference type="EMBL" id="SMAL01000007">
    <property type="protein sequence ID" value="TCT13947.1"/>
    <property type="molecule type" value="Genomic_DNA"/>
</dbReference>
<evidence type="ECO:0000313" key="2">
    <source>
        <dbReference type="EMBL" id="TCT13947.1"/>
    </source>
</evidence>
<gene>
    <name evidence="2" type="ORF">EDC18_10716</name>
</gene>
<protein>
    <submittedName>
        <fullName evidence="2">PEGA domain-containing protein</fullName>
    </submittedName>
</protein>
<proteinExistence type="predicted"/>
<evidence type="ECO:0000259" key="1">
    <source>
        <dbReference type="Pfam" id="PF08308"/>
    </source>
</evidence>
<sequence length="431" mass="49494">MKKSINFSKVIFIMGILLLILINLTACQQTTNTRPNNNNSDDEEILIDQEFDRILGVIKNVDTANRRLFVYDIENEKLVTLNIDGSVVLQNKFGEPITLQQFKMGDMVRTKYEINTLVPEQVQITAQVWEFQRVSNVIVNKENQTVQRGNDHFKYTDEVLVLYNGIPIEITDVTPNDQVTLKGYRDKVWVIILDSGHGFIELKNHEYFIDGIIEVGSNIMEVIKSRTRIPVPVGVHRIVIDKPQHDPVIREVMIEKDQVVILDLGRDVPREGDLKINLAQSDVKVYINGKRFDDLSNPIRLPFGVYVIVAEKEGYLRYEDSINFNQPQFSYPINLEKQEQQVISNYMHVNSPSNVELYLNGDYIGMIPVSIPIKPGNHSITLRREGYFSKLYTVEILDNGKDSFFTFPELVKIQSNTEGNSENVNETNVQE</sequence>
<reference evidence="2 3" key="1">
    <citation type="submission" date="2019-03" db="EMBL/GenBank/DDBJ databases">
        <title>Genomic Encyclopedia of Type Strains, Phase IV (KMG-IV): sequencing the most valuable type-strain genomes for metagenomic binning, comparative biology and taxonomic classification.</title>
        <authorList>
            <person name="Goeker M."/>
        </authorList>
    </citation>
    <scope>NUCLEOTIDE SEQUENCE [LARGE SCALE GENOMIC DNA]</scope>
    <source>
        <strain evidence="2 3">DSM 24629</strain>
    </source>
</reference>
<name>A0A4R3MIE1_9FIRM</name>
<organism evidence="2 3">
    <name type="scientific">Natranaerovirga pectinivora</name>
    <dbReference type="NCBI Taxonomy" id="682400"/>
    <lineage>
        <taxon>Bacteria</taxon>
        <taxon>Bacillati</taxon>
        <taxon>Bacillota</taxon>
        <taxon>Clostridia</taxon>
        <taxon>Lachnospirales</taxon>
        <taxon>Natranaerovirgaceae</taxon>
        <taxon>Natranaerovirga</taxon>
    </lineage>
</organism>
<dbReference type="InterPro" id="IPR013229">
    <property type="entry name" value="PEGA"/>
</dbReference>
<dbReference type="RefSeq" id="WP_132252768.1">
    <property type="nucleotide sequence ID" value="NZ_SMAL01000007.1"/>
</dbReference>
<dbReference type="AlphaFoldDB" id="A0A4R3MIE1"/>
<keyword evidence="3" id="KW-1185">Reference proteome</keyword>
<dbReference type="Pfam" id="PF08308">
    <property type="entry name" value="PEGA"/>
    <property type="match status" value="1"/>
</dbReference>
<dbReference type="PANTHER" id="PTHR36194:SF1">
    <property type="entry name" value="S-LAYER-LIKE PROTEIN"/>
    <property type="match status" value="1"/>
</dbReference>